<feature type="transmembrane region" description="Helical" evidence="1">
    <location>
        <begin position="292"/>
        <end position="311"/>
    </location>
</feature>
<reference evidence="2 3" key="1">
    <citation type="submission" date="2013-03" db="EMBL/GenBank/DDBJ databases">
        <title>The Genome Sequence of Exophiala aquamarina CBS 119918.</title>
        <authorList>
            <consortium name="The Broad Institute Genomics Platform"/>
            <person name="Cuomo C."/>
            <person name="de Hoog S."/>
            <person name="Gorbushina A."/>
            <person name="Walker B."/>
            <person name="Young S.K."/>
            <person name="Zeng Q."/>
            <person name="Gargeya S."/>
            <person name="Fitzgerald M."/>
            <person name="Haas B."/>
            <person name="Abouelleil A."/>
            <person name="Allen A.W."/>
            <person name="Alvarado L."/>
            <person name="Arachchi H.M."/>
            <person name="Berlin A.M."/>
            <person name="Chapman S.B."/>
            <person name="Gainer-Dewar J."/>
            <person name="Goldberg J."/>
            <person name="Griggs A."/>
            <person name="Gujja S."/>
            <person name="Hansen M."/>
            <person name="Howarth C."/>
            <person name="Imamovic A."/>
            <person name="Ireland A."/>
            <person name="Larimer J."/>
            <person name="McCowan C."/>
            <person name="Murphy C."/>
            <person name="Pearson M."/>
            <person name="Poon T.W."/>
            <person name="Priest M."/>
            <person name="Roberts A."/>
            <person name="Saif S."/>
            <person name="Shea T."/>
            <person name="Sisk P."/>
            <person name="Sykes S."/>
            <person name="Wortman J."/>
            <person name="Nusbaum C."/>
            <person name="Birren B."/>
        </authorList>
    </citation>
    <scope>NUCLEOTIDE SEQUENCE [LARGE SCALE GENOMIC DNA]</scope>
    <source>
        <strain evidence="2 3">CBS 119918</strain>
    </source>
</reference>
<dbReference type="GeneID" id="25279115"/>
<dbReference type="Pfam" id="PF11951">
    <property type="entry name" value="Fungal_trans_2"/>
    <property type="match status" value="1"/>
</dbReference>
<organism evidence="2 3">
    <name type="scientific">Exophiala aquamarina CBS 119918</name>
    <dbReference type="NCBI Taxonomy" id="1182545"/>
    <lineage>
        <taxon>Eukaryota</taxon>
        <taxon>Fungi</taxon>
        <taxon>Dikarya</taxon>
        <taxon>Ascomycota</taxon>
        <taxon>Pezizomycotina</taxon>
        <taxon>Eurotiomycetes</taxon>
        <taxon>Chaetothyriomycetidae</taxon>
        <taxon>Chaetothyriales</taxon>
        <taxon>Herpotrichiellaceae</taxon>
        <taxon>Exophiala</taxon>
    </lineage>
</organism>
<dbReference type="InterPro" id="IPR021858">
    <property type="entry name" value="Fun_TF"/>
</dbReference>
<dbReference type="STRING" id="1182545.A0A072PJ67"/>
<keyword evidence="1" id="KW-0812">Transmembrane</keyword>
<dbReference type="EMBL" id="AMGV01000003">
    <property type="protein sequence ID" value="KEF59338.1"/>
    <property type="molecule type" value="Genomic_DNA"/>
</dbReference>
<protein>
    <recommendedName>
        <fullName evidence="4">Transcription factor domain-containing protein</fullName>
    </recommendedName>
</protein>
<keyword evidence="3" id="KW-1185">Reference proteome</keyword>
<keyword evidence="1" id="KW-0472">Membrane</keyword>
<proteinExistence type="predicted"/>
<evidence type="ECO:0000256" key="1">
    <source>
        <dbReference type="SAM" id="Phobius"/>
    </source>
</evidence>
<dbReference type="AlphaFoldDB" id="A0A072PJ67"/>
<dbReference type="Proteomes" id="UP000027920">
    <property type="component" value="Unassembled WGS sequence"/>
</dbReference>
<gene>
    <name evidence="2" type="ORF">A1O9_04182</name>
</gene>
<keyword evidence="1" id="KW-1133">Transmembrane helix</keyword>
<dbReference type="InterPro" id="IPR053175">
    <property type="entry name" value="DHMBA_Reg_Transcription_Factor"/>
</dbReference>
<dbReference type="HOGENOM" id="CLU_013866_5_1_1"/>
<dbReference type="PANTHER" id="PTHR38791:SF5">
    <property type="entry name" value="TRANSCRIPTION FACTOR DBAG-RELATED"/>
    <property type="match status" value="1"/>
</dbReference>
<dbReference type="VEuPathDB" id="FungiDB:A1O9_04182"/>
<evidence type="ECO:0008006" key="4">
    <source>
        <dbReference type="Google" id="ProtNLM"/>
    </source>
</evidence>
<dbReference type="RefSeq" id="XP_013261928.1">
    <property type="nucleotide sequence ID" value="XM_013406474.1"/>
</dbReference>
<dbReference type="OrthoDB" id="4160106at2759"/>
<sequence length="369" mass="40913">MRAREDSSRSLRVALPVPYEQQGVGLFVENFVLDVPGPQSPKGFLASLLPLLRTAKSDSLISGTVDAVGLCFLARTATNQWIASQAARSYVRSLNLLQKALRHDTDCISTETMISICLMGLYEVSGFTTAIWSCIFDSRLNIRLQIIMPPEQTVHPWLAHLQGLTAIIKARNQRTRISSGGIGFYDTPKHPSEKSALAVDYDAPVMFIAAVWNTYRTTLLRLYDVIAQCFQYLDTDANPFLETEELQALQTYAKETGEGICSSVAYHINNEWVSRLAATASLPGNQSRSPKAVGGLFLIWPLYGGSVLSIVPKVHRAWMRRKLRMIGISMALSQATVLADTVDLGRKTDPWKPLIISQGNKFLWSVGMF</sequence>
<accession>A0A072PJ67</accession>
<evidence type="ECO:0000313" key="2">
    <source>
        <dbReference type="EMBL" id="KEF59338.1"/>
    </source>
</evidence>
<dbReference type="PANTHER" id="PTHR38791">
    <property type="entry name" value="ZN(II)2CYS6 TRANSCRIPTION FACTOR (EUROFUNG)-RELATED-RELATED"/>
    <property type="match status" value="1"/>
</dbReference>
<name>A0A072PJ67_9EURO</name>
<evidence type="ECO:0000313" key="3">
    <source>
        <dbReference type="Proteomes" id="UP000027920"/>
    </source>
</evidence>
<comment type="caution">
    <text evidence="2">The sequence shown here is derived from an EMBL/GenBank/DDBJ whole genome shotgun (WGS) entry which is preliminary data.</text>
</comment>